<proteinExistence type="predicted"/>
<keyword evidence="2" id="KW-1185">Reference proteome</keyword>
<evidence type="ECO:0000313" key="2">
    <source>
        <dbReference type="Proteomes" id="UP001174136"/>
    </source>
</evidence>
<evidence type="ECO:0000313" key="1">
    <source>
        <dbReference type="EMBL" id="KAK0152031.1"/>
    </source>
</evidence>
<dbReference type="AlphaFoldDB" id="A0AA47P5T6"/>
<comment type="caution">
    <text evidence="1">The sequence shown here is derived from an EMBL/GenBank/DDBJ whole genome shotgun (WGS) entry which is preliminary data.</text>
</comment>
<accession>A0AA47P5T6</accession>
<sequence length="95" mass="11274">MDAQDIIAIGAAAFLYLRRRRRRRIWVHEILQGRLQHGEFHRLVQELRLDEGRFQRYFRLDREQFDSLVSKIGPLITRQQTSASGYHPPPSCKCP</sequence>
<protein>
    <submittedName>
        <fullName evidence="1">Uncharacterized protein</fullName>
    </submittedName>
</protein>
<name>A0AA47P5T6_MERPO</name>
<organism evidence="1 2">
    <name type="scientific">Merluccius polli</name>
    <name type="common">Benguela hake</name>
    <name type="synonym">Merluccius cadenati</name>
    <dbReference type="NCBI Taxonomy" id="89951"/>
    <lineage>
        <taxon>Eukaryota</taxon>
        <taxon>Metazoa</taxon>
        <taxon>Chordata</taxon>
        <taxon>Craniata</taxon>
        <taxon>Vertebrata</taxon>
        <taxon>Euteleostomi</taxon>
        <taxon>Actinopterygii</taxon>
        <taxon>Neopterygii</taxon>
        <taxon>Teleostei</taxon>
        <taxon>Neoteleostei</taxon>
        <taxon>Acanthomorphata</taxon>
        <taxon>Zeiogadaria</taxon>
        <taxon>Gadariae</taxon>
        <taxon>Gadiformes</taxon>
        <taxon>Gadoidei</taxon>
        <taxon>Merlucciidae</taxon>
        <taxon>Merluccius</taxon>
    </lineage>
</organism>
<dbReference type="EMBL" id="JAOPHQ010001145">
    <property type="protein sequence ID" value="KAK0152031.1"/>
    <property type="molecule type" value="Genomic_DNA"/>
</dbReference>
<gene>
    <name evidence="1" type="ORF">N1851_006602</name>
</gene>
<dbReference type="Proteomes" id="UP001174136">
    <property type="component" value="Unassembled WGS sequence"/>
</dbReference>
<reference evidence="1" key="1">
    <citation type="journal article" date="2023" name="Front. Mar. Sci.">
        <title>A new Merluccius polli reference genome to investigate the effects of global change in West African waters.</title>
        <authorList>
            <person name="Mateo J.L."/>
            <person name="Blanco-Fernandez C."/>
            <person name="Garcia-Vazquez E."/>
            <person name="Machado-Schiaffino G."/>
        </authorList>
    </citation>
    <scope>NUCLEOTIDE SEQUENCE</scope>
    <source>
        <strain evidence="1">C29</strain>
        <tissue evidence="1">Fin</tissue>
    </source>
</reference>